<dbReference type="InterPro" id="IPR013830">
    <property type="entry name" value="SGNH_hydro"/>
</dbReference>
<evidence type="ECO:0000313" key="2">
    <source>
        <dbReference type="EMBL" id="OQB73539.1"/>
    </source>
</evidence>
<reference evidence="2" key="1">
    <citation type="submission" date="2017-02" db="EMBL/GenBank/DDBJ databases">
        <title>Delving into the versatile metabolic prowess of the omnipresent phylum Bacteroidetes.</title>
        <authorList>
            <person name="Nobu M.K."/>
            <person name="Mei R."/>
            <person name="Narihiro T."/>
            <person name="Kuroda K."/>
            <person name="Liu W.-T."/>
        </authorList>
    </citation>
    <scope>NUCLEOTIDE SEQUENCE</scope>
    <source>
        <strain evidence="2">ADurb.Bin131</strain>
    </source>
</reference>
<protein>
    <submittedName>
        <fullName evidence="2">GDSL-like Lipase/Acylhydrolase</fullName>
    </submittedName>
</protein>
<dbReference type="AlphaFoldDB" id="A0A1V6C9K0"/>
<dbReference type="CDD" id="cd01834">
    <property type="entry name" value="SGNH_hydrolase_like_2"/>
    <property type="match status" value="1"/>
</dbReference>
<proteinExistence type="predicted"/>
<dbReference type="PANTHER" id="PTHR30383">
    <property type="entry name" value="THIOESTERASE 1/PROTEASE 1/LYSOPHOSPHOLIPASE L1"/>
    <property type="match status" value="1"/>
</dbReference>
<dbReference type="SUPFAM" id="SSF52266">
    <property type="entry name" value="SGNH hydrolase"/>
    <property type="match status" value="1"/>
</dbReference>
<dbReference type="Pfam" id="PF13472">
    <property type="entry name" value="Lipase_GDSL_2"/>
    <property type="match status" value="1"/>
</dbReference>
<feature type="domain" description="SGNH hydrolase-type esterase" evidence="1">
    <location>
        <begin position="13"/>
        <end position="201"/>
    </location>
</feature>
<dbReference type="GO" id="GO:0004622">
    <property type="term" value="F:phosphatidylcholine lysophospholipase activity"/>
    <property type="evidence" value="ECO:0007669"/>
    <property type="project" value="TreeGrafter"/>
</dbReference>
<comment type="caution">
    <text evidence="2">The sequence shown here is derived from an EMBL/GenBank/DDBJ whole genome shotgun (WGS) entry which is preliminary data.</text>
</comment>
<organism evidence="2">
    <name type="scientific">candidate division TA06 bacterium ADurb.Bin131</name>
    <dbReference type="NCBI Taxonomy" id="1852827"/>
    <lineage>
        <taxon>Bacteria</taxon>
        <taxon>Bacteria division TA06</taxon>
    </lineage>
</organism>
<accession>A0A1V6C9K0</accession>
<dbReference type="Gene3D" id="3.40.50.1110">
    <property type="entry name" value="SGNH hydrolase"/>
    <property type="match status" value="1"/>
</dbReference>
<evidence type="ECO:0000259" key="1">
    <source>
        <dbReference type="Pfam" id="PF13472"/>
    </source>
</evidence>
<name>A0A1V6C9K0_UNCT6</name>
<sequence length="214" mass="25169">MDFLIKENQKVVCIGDSITDCGRRAEFAPFGNGYVKYFNDMLIASYPEKNITVINKGIGGNTIIDLENRWEDDVIYHKPDWLTILIGINDLHHLLRKNMDWQECTDEKFAQRYQDILTRTKKRIKCGIVLLEPFYISTDSSDKWRASVLRELKKYIRVVRKMSEMFDTKIVNLHEIFQKQLRYRDTETFCPEPVHPNTTGHIVIASNLFSVFKK</sequence>
<gene>
    <name evidence="2" type="ORF">BWX89_00926</name>
</gene>
<dbReference type="Proteomes" id="UP000485562">
    <property type="component" value="Unassembled WGS sequence"/>
</dbReference>
<dbReference type="EMBL" id="MWDQ01000077">
    <property type="protein sequence ID" value="OQB73539.1"/>
    <property type="molecule type" value="Genomic_DNA"/>
</dbReference>
<dbReference type="InterPro" id="IPR036514">
    <property type="entry name" value="SGNH_hydro_sf"/>
</dbReference>
<dbReference type="InterPro" id="IPR051532">
    <property type="entry name" value="Ester_Hydrolysis_Enzymes"/>
</dbReference>
<dbReference type="PANTHER" id="PTHR30383:SF5">
    <property type="entry name" value="SGNH HYDROLASE-TYPE ESTERASE DOMAIN-CONTAINING PROTEIN"/>
    <property type="match status" value="1"/>
</dbReference>